<name>A0ABD1PQS0_9LAMI</name>
<evidence type="ECO:0000256" key="1">
    <source>
        <dbReference type="SAM" id="Phobius"/>
    </source>
</evidence>
<keyword evidence="1" id="KW-0812">Transmembrane</keyword>
<dbReference type="NCBIfam" id="TIGR01640">
    <property type="entry name" value="F_box_assoc_1"/>
    <property type="match status" value="1"/>
</dbReference>
<organism evidence="3 4">
    <name type="scientific">Abeliophyllum distichum</name>
    <dbReference type="NCBI Taxonomy" id="126358"/>
    <lineage>
        <taxon>Eukaryota</taxon>
        <taxon>Viridiplantae</taxon>
        <taxon>Streptophyta</taxon>
        <taxon>Embryophyta</taxon>
        <taxon>Tracheophyta</taxon>
        <taxon>Spermatophyta</taxon>
        <taxon>Magnoliopsida</taxon>
        <taxon>eudicotyledons</taxon>
        <taxon>Gunneridae</taxon>
        <taxon>Pentapetalae</taxon>
        <taxon>asterids</taxon>
        <taxon>lamiids</taxon>
        <taxon>Lamiales</taxon>
        <taxon>Oleaceae</taxon>
        <taxon>Forsythieae</taxon>
        <taxon>Abeliophyllum</taxon>
    </lineage>
</organism>
<dbReference type="EMBL" id="JBFOLK010000013">
    <property type="protein sequence ID" value="KAL2465974.1"/>
    <property type="molecule type" value="Genomic_DNA"/>
</dbReference>
<dbReference type="Pfam" id="PF07734">
    <property type="entry name" value="FBA_1"/>
    <property type="match status" value="1"/>
</dbReference>
<dbReference type="PANTHER" id="PTHR31672">
    <property type="entry name" value="BNACNNG10540D PROTEIN"/>
    <property type="match status" value="1"/>
</dbReference>
<keyword evidence="1" id="KW-1133">Transmembrane helix</keyword>
<comment type="caution">
    <text evidence="3">The sequence shown here is derived from an EMBL/GenBank/DDBJ whole genome shotgun (WGS) entry which is preliminary data.</text>
</comment>
<dbReference type="InterPro" id="IPR050796">
    <property type="entry name" value="SCF_F-box_component"/>
</dbReference>
<dbReference type="Proteomes" id="UP001604336">
    <property type="component" value="Unassembled WGS sequence"/>
</dbReference>
<dbReference type="AlphaFoldDB" id="A0ABD1PQS0"/>
<feature type="transmembrane region" description="Helical" evidence="1">
    <location>
        <begin position="348"/>
        <end position="366"/>
    </location>
</feature>
<accession>A0ABD1PQS0</accession>
<dbReference type="PANTHER" id="PTHR31672:SF13">
    <property type="entry name" value="F-BOX PROTEIN CPR30-LIKE"/>
    <property type="match status" value="1"/>
</dbReference>
<evidence type="ECO:0000313" key="3">
    <source>
        <dbReference type="EMBL" id="KAL2465974.1"/>
    </source>
</evidence>
<dbReference type="InterPro" id="IPR006527">
    <property type="entry name" value="F-box-assoc_dom_typ1"/>
</dbReference>
<proteinExistence type="predicted"/>
<keyword evidence="1" id="KW-0472">Membrane</keyword>
<feature type="domain" description="F-box associated beta-propeller type 1" evidence="2">
    <location>
        <begin position="36"/>
        <end position="323"/>
    </location>
</feature>
<keyword evidence="4" id="KW-1185">Reference proteome</keyword>
<evidence type="ECO:0000313" key="4">
    <source>
        <dbReference type="Proteomes" id="UP001604336"/>
    </source>
</evidence>
<gene>
    <name evidence="3" type="ORF">Adt_41825</name>
</gene>
<dbReference type="InterPro" id="IPR017451">
    <property type="entry name" value="F-box-assoc_interact_dom"/>
</dbReference>
<sequence length="370" mass="43233">MQTLIDISIFIKLYMERSMKMGSSVEAIHRLGHEEFYSLQLDLSRNPIRDPQELLPLFGYTYEFSDNGDCEIHLVGSCNCLLCFIDSDQLIILWNLATCKYFELPCFKFTDFTYYVNYGSGYDGASNDYKVIRLINSNGKSDCFIVDFYSLKSKSWIRLEDLVSSIHLDNYGILVGGALHRLTNETKWDDECPIVAFDLTKEEFILVPCVHLPSRITWMNLGTFQGCLCLFCHYHVAGVELWVMEDYGIKESWTKVYINNSPYIPCMRVIDRSKRKSIMILEVIKKFRRLLWCNNMEENSIKTIKNSCLRSFLEACVYYESLVGTCWNRYDGIVRRSSNRGLRTTNRVEILLFLLLFLAFSFKFFYPNVV</sequence>
<reference evidence="4" key="1">
    <citation type="submission" date="2024-07" db="EMBL/GenBank/DDBJ databases">
        <title>Two chromosome-level genome assemblies of Korean endemic species Abeliophyllum distichum and Forsythia ovata (Oleaceae).</title>
        <authorList>
            <person name="Jang H."/>
        </authorList>
    </citation>
    <scope>NUCLEOTIDE SEQUENCE [LARGE SCALE GENOMIC DNA]</scope>
</reference>
<evidence type="ECO:0000259" key="2">
    <source>
        <dbReference type="Pfam" id="PF07734"/>
    </source>
</evidence>
<protein>
    <submittedName>
        <fullName evidence="3">F-box protein CPR30</fullName>
    </submittedName>
</protein>